<dbReference type="AlphaFoldDB" id="A0A2W4F8F1"/>
<dbReference type="EMBL" id="PCDP01000001">
    <property type="protein sequence ID" value="PZM17020.1"/>
    <property type="molecule type" value="Genomic_DNA"/>
</dbReference>
<dbReference type="OrthoDB" id="2082589at2"/>
<sequence>MERLRISVGDISFVARLEVDKAPQTCAIFETLLPFRNKTIHSRWSGEAVWVPLGDFKFGVGFENHTSHPSRGDILLYPGGHSETELLFAYGSSSFASKMGTLAGNHFLTVIEGQAQLEEMGRRVLWNGAQPISFEAMA</sequence>
<proteinExistence type="predicted"/>
<name>A0A2W4F8F1_9HYPH</name>
<dbReference type="Gene3D" id="2.40.100.20">
    <property type="match status" value="1"/>
</dbReference>
<comment type="caution">
    <text evidence="1">The sequence shown here is derived from an EMBL/GenBank/DDBJ whole genome shotgun (WGS) entry which is preliminary data.</text>
</comment>
<keyword evidence="2" id="KW-1185">Reference proteome</keyword>
<protein>
    <submittedName>
        <fullName evidence="1">Cyclophilin-like superfamily protein</fullName>
    </submittedName>
</protein>
<dbReference type="Pfam" id="PF12903">
    <property type="entry name" value="DUF3830"/>
    <property type="match status" value="1"/>
</dbReference>
<dbReference type="RefSeq" id="WP_111158348.1">
    <property type="nucleotide sequence ID" value="NZ_PCDP01000001.1"/>
</dbReference>
<organism evidence="1 2">
    <name type="scientific">Rhizobium tubonense</name>
    <dbReference type="NCBI Taxonomy" id="484088"/>
    <lineage>
        <taxon>Bacteria</taxon>
        <taxon>Pseudomonadati</taxon>
        <taxon>Pseudomonadota</taxon>
        <taxon>Alphaproteobacteria</taxon>
        <taxon>Hyphomicrobiales</taxon>
        <taxon>Rhizobiaceae</taxon>
        <taxon>Rhizobium/Agrobacterium group</taxon>
        <taxon>Rhizobium</taxon>
    </lineage>
</organism>
<evidence type="ECO:0000313" key="1">
    <source>
        <dbReference type="EMBL" id="PZM17020.1"/>
    </source>
</evidence>
<gene>
    <name evidence="1" type="ORF">CPY51_01920</name>
</gene>
<reference evidence="1 2" key="1">
    <citation type="journal article" date="2018" name="Sci. Rep.">
        <title>Rhizobium tumorigenes sp. nov., a novel plant tumorigenic bacterium isolated from cane gall tumors on thornless blackberry.</title>
        <authorList>
            <person name="Kuzmanovi N."/>
            <person name="Smalla K."/>
            <person name="Gronow S."/>
            <person name="PuBawska J."/>
        </authorList>
    </citation>
    <scope>NUCLEOTIDE SEQUENCE [LARGE SCALE GENOMIC DNA]</scope>
    <source>
        <strain evidence="1 2">CCBAU 85046</strain>
    </source>
</reference>
<dbReference type="Proteomes" id="UP000248925">
    <property type="component" value="Unassembled WGS sequence"/>
</dbReference>
<accession>A0A2W4F8F1</accession>
<evidence type="ECO:0000313" key="2">
    <source>
        <dbReference type="Proteomes" id="UP000248925"/>
    </source>
</evidence>
<dbReference type="InterPro" id="IPR024532">
    <property type="entry name" value="DUF3830"/>
</dbReference>